<reference evidence="1 2" key="2">
    <citation type="journal article" date="2011" name="J. Bacteriol.">
        <title>Complete genome sequence of the anaerobic, halophilic alkalithermophile Natranaerobius thermophilus JW/NM-WN-LF.</title>
        <authorList>
            <person name="Zhao B."/>
            <person name="Mesbah N.M."/>
            <person name="Dalin E."/>
            <person name="Goodwin L."/>
            <person name="Nolan M."/>
            <person name="Pitluck S."/>
            <person name="Chertkov O."/>
            <person name="Brettin T.S."/>
            <person name="Han J."/>
            <person name="Larimer F.W."/>
            <person name="Land M.L."/>
            <person name="Hauser L."/>
            <person name="Kyrpides N."/>
            <person name="Wiegel J."/>
        </authorList>
    </citation>
    <scope>NUCLEOTIDE SEQUENCE [LARGE SCALE GENOMIC DNA]</scope>
    <source>
        <strain evidence="2">ATCC BAA-1301 / DSM 18059 / JW/NM-WN-LF</strain>
    </source>
</reference>
<accession>B2A207</accession>
<dbReference type="EMBL" id="CP001034">
    <property type="protein sequence ID" value="ACB84812.1"/>
    <property type="molecule type" value="Genomic_DNA"/>
</dbReference>
<dbReference type="AlphaFoldDB" id="B2A207"/>
<evidence type="ECO:0000313" key="1">
    <source>
        <dbReference type="EMBL" id="ACB84812.1"/>
    </source>
</evidence>
<dbReference type="Proteomes" id="UP000001683">
    <property type="component" value="Chromosome"/>
</dbReference>
<sequence>MTNLERLKMEIKDIEVHEQELKVYLEENQLKPDEEYKTDSPINKRRIYQTALSILESLANSPTTMKRYTHEDMTVSQFAENLQNRIDQLERTIRQLSVSDSHNKKSSTFMLFKE</sequence>
<dbReference type="RefSeq" id="WP_012447687.1">
    <property type="nucleotide sequence ID" value="NC_010718.1"/>
</dbReference>
<protein>
    <submittedName>
        <fullName evidence="1">Uncharacterized protein</fullName>
    </submittedName>
</protein>
<dbReference type="InParanoid" id="B2A207"/>
<evidence type="ECO:0000313" key="2">
    <source>
        <dbReference type="Proteomes" id="UP000001683"/>
    </source>
</evidence>
<dbReference type="OrthoDB" id="48873at2"/>
<organism evidence="1 2">
    <name type="scientific">Natranaerobius thermophilus (strain ATCC BAA-1301 / DSM 18059 / JW/NM-WN-LF)</name>
    <dbReference type="NCBI Taxonomy" id="457570"/>
    <lineage>
        <taxon>Bacteria</taxon>
        <taxon>Bacillati</taxon>
        <taxon>Bacillota</taxon>
        <taxon>Clostridia</taxon>
        <taxon>Natranaerobiales</taxon>
        <taxon>Natranaerobiaceae</taxon>
        <taxon>Natranaerobius</taxon>
    </lineage>
</organism>
<proteinExistence type="predicted"/>
<gene>
    <name evidence="1" type="ordered locus">Nther_1229</name>
</gene>
<keyword evidence="2" id="KW-1185">Reference proteome</keyword>
<dbReference type="HOGENOM" id="CLU_153784_0_0_9"/>
<name>B2A207_NATTJ</name>
<reference evidence="1 2" key="1">
    <citation type="submission" date="2008-04" db="EMBL/GenBank/DDBJ databases">
        <title>Complete sequence of chromosome of Natranaerobius thermophilus JW/NM-WN-LF.</title>
        <authorList>
            <consortium name="US DOE Joint Genome Institute"/>
            <person name="Copeland A."/>
            <person name="Lucas S."/>
            <person name="Lapidus A."/>
            <person name="Glavina del Rio T."/>
            <person name="Dalin E."/>
            <person name="Tice H."/>
            <person name="Bruce D."/>
            <person name="Goodwin L."/>
            <person name="Pitluck S."/>
            <person name="Chertkov O."/>
            <person name="Brettin T."/>
            <person name="Detter J.C."/>
            <person name="Han C."/>
            <person name="Kuske C.R."/>
            <person name="Schmutz J."/>
            <person name="Larimer F."/>
            <person name="Land M."/>
            <person name="Hauser L."/>
            <person name="Kyrpides N."/>
            <person name="Lykidis A."/>
            <person name="Mesbah N.M."/>
            <person name="Wiegel J."/>
        </authorList>
    </citation>
    <scope>NUCLEOTIDE SEQUENCE [LARGE SCALE GENOMIC DNA]</scope>
    <source>
        <strain evidence="2">ATCC BAA-1301 / DSM 18059 / JW/NM-WN-LF</strain>
    </source>
</reference>
<dbReference type="eggNOG" id="ENOG5031UJ7">
    <property type="taxonomic scope" value="Bacteria"/>
</dbReference>
<dbReference type="KEGG" id="nth:Nther_1229"/>
<dbReference type="STRING" id="457570.Nther_1229"/>